<dbReference type="EMBL" id="CAQJ01000029">
    <property type="protein sequence ID" value="CCQ90231.1"/>
    <property type="molecule type" value="Genomic_DNA"/>
</dbReference>
<gene>
    <name evidence="2" type="ORF">NITGR_260036</name>
</gene>
<organism evidence="2 3">
    <name type="scientific">Nitrospina gracilis (strain 3/211)</name>
    <dbReference type="NCBI Taxonomy" id="1266370"/>
    <lineage>
        <taxon>Bacteria</taxon>
        <taxon>Pseudomonadati</taxon>
        <taxon>Nitrospinota/Tectimicrobiota group</taxon>
        <taxon>Nitrospinota</taxon>
        <taxon>Nitrospinia</taxon>
        <taxon>Nitrospinales</taxon>
        <taxon>Nitrospinaceae</taxon>
        <taxon>Nitrospina</taxon>
    </lineage>
</organism>
<proteinExistence type="predicted"/>
<keyword evidence="3" id="KW-1185">Reference proteome</keyword>
<dbReference type="RefSeq" id="WP_005007557.1">
    <property type="nucleotide sequence ID" value="NZ_HG422173.1"/>
</dbReference>
<evidence type="ECO:0000256" key="1">
    <source>
        <dbReference type="SAM" id="SignalP"/>
    </source>
</evidence>
<feature type="chain" id="PRO_5004019386" evidence="1">
    <location>
        <begin position="24"/>
        <end position="311"/>
    </location>
</feature>
<protein>
    <submittedName>
        <fullName evidence="2">Uncharacterized protein</fullName>
    </submittedName>
</protein>
<keyword evidence="1" id="KW-0732">Signal</keyword>
<dbReference type="AlphaFoldDB" id="M1YID2"/>
<dbReference type="InParanoid" id="M1YID2"/>
<feature type="signal peptide" evidence="1">
    <location>
        <begin position="1"/>
        <end position="23"/>
    </location>
</feature>
<sequence length="311" mass="33370">MKSKSFILAGLLFGMILAGPTHAASLDVPHPRYGLSFGNSETFHGLRFNLADEDVKTVRGMNFTVFNWDAHYEQPYTLTADRIDGLALGLMGPRAREINGLALGCWLTNVDTLRGINIAPIHVIGGTNTGFTFSLVHTLRKMNGISIGMVSNIEKESNGILIGLLYLTSPKVNGLVIQGLFSGKVREIRGVSLEWGSLAFLASGILAGLAVGPAPEATASPSFSPVGSKKLTGLMIGGYNLVEEQQGVLLGLFGNSIKKGSGLQVGTLFNTAESFDGVQIGFINHIEENPFLFRWMPGINFHFGGDEEETK</sequence>
<dbReference type="HOGENOM" id="CLU_749412_0_0_0"/>
<accession>M1YID2</accession>
<comment type="caution">
    <text evidence="2">The sequence shown here is derived from an EMBL/GenBank/DDBJ whole genome shotgun (WGS) entry which is preliminary data.</text>
</comment>
<dbReference type="STRING" id="1266370.NITGR_260036"/>
<evidence type="ECO:0000313" key="3">
    <source>
        <dbReference type="Proteomes" id="UP000011704"/>
    </source>
</evidence>
<evidence type="ECO:0000313" key="2">
    <source>
        <dbReference type="EMBL" id="CCQ90231.1"/>
    </source>
</evidence>
<dbReference type="OrthoDB" id="980730at2"/>
<name>M1YID2_NITG3</name>
<reference evidence="2 3" key="1">
    <citation type="journal article" date="2013" name="Front. Microbiol.">
        <title>The genome of Nitrospina gracilis illuminates the metabolism and evolution of the major marine nitrite oxidizer.</title>
        <authorList>
            <person name="Luecker S."/>
            <person name="Nowka B."/>
            <person name="Rattei T."/>
            <person name="Spieck E."/>
            <person name="and Daims H."/>
        </authorList>
    </citation>
    <scope>NUCLEOTIDE SEQUENCE [LARGE SCALE GENOMIC DNA]</scope>
    <source>
        <strain evidence="2 3">3/211</strain>
    </source>
</reference>
<dbReference type="Proteomes" id="UP000011704">
    <property type="component" value="Unassembled WGS sequence"/>
</dbReference>